<name>A0A4Y8UHK6_9GAMM</name>
<protein>
    <recommendedName>
        <fullName evidence="4 5">Large ribosomal subunit protein uL29</fullName>
    </recommendedName>
</protein>
<dbReference type="Gene3D" id="1.10.287.310">
    <property type="match status" value="1"/>
</dbReference>
<dbReference type="OrthoDB" id="9815192at2"/>
<evidence type="ECO:0000256" key="4">
    <source>
        <dbReference type="ARBA" id="ARBA00035204"/>
    </source>
</evidence>
<dbReference type="CDD" id="cd00427">
    <property type="entry name" value="Ribosomal_L29_HIP"/>
    <property type="match status" value="1"/>
</dbReference>
<dbReference type="NCBIfam" id="TIGR00012">
    <property type="entry name" value="L29"/>
    <property type="match status" value="1"/>
</dbReference>
<dbReference type="InterPro" id="IPR050063">
    <property type="entry name" value="Ribosomal_protein_uL29"/>
</dbReference>
<dbReference type="PANTHER" id="PTHR10916:SF0">
    <property type="entry name" value="LARGE RIBOSOMAL SUBUNIT PROTEIN UL29C"/>
    <property type="match status" value="1"/>
</dbReference>
<keyword evidence="3 5" id="KW-0687">Ribonucleoprotein</keyword>
<comment type="caution">
    <text evidence="6">The sequence shown here is derived from an EMBL/GenBank/DDBJ whole genome shotgun (WGS) entry which is preliminary data.</text>
</comment>
<sequence length="63" mass="7307">MKASELRDKSREELQAALNSELEKQFKQRMQLATGQLKETHTVQQVRRNIARIKTVLNQKAGE</sequence>
<dbReference type="InterPro" id="IPR001854">
    <property type="entry name" value="Ribosomal_uL29"/>
</dbReference>
<dbReference type="PANTHER" id="PTHR10916">
    <property type="entry name" value="60S RIBOSOMAL PROTEIN L35/50S RIBOSOMAL PROTEIN L29"/>
    <property type="match status" value="1"/>
</dbReference>
<dbReference type="EMBL" id="SPIA01000004">
    <property type="protein sequence ID" value="TFH67294.1"/>
    <property type="molecule type" value="Genomic_DNA"/>
</dbReference>
<dbReference type="GO" id="GO:0003735">
    <property type="term" value="F:structural constituent of ribosome"/>
    <property type="evidence" value="ECO:0007669"/>
    <property type="project" value="InterPro"/>
</dbReference>
<accession>A0A4Y8UHK6</accession>
<dbReference type="GO" id="GO:0022625">
    <property type="term" value="C:cytosolic large ribosomal subunit"/>
    <property type="evidence" value="ECO:0007669"/>
    <property type="project" value="TreeGrafter"/>
</dbReference>
<dbReference type="GO" id="GO:0006412">
    <property type="term" value="P:translation"/>
    <property type="evidence" value="ECO:0007669"/>
    <property type="project" value="UniProtKB-UniRule"/>
</dbReference>
<evidence type="ECO:0000256" key="1">
    <source>
        <dbReference type="ARBA" id="ARBA00009254"/>
    </source>
</evidence>
<dbReference type="SUPFAM" id="SSF46561">
    <property type="entry name" value="Ribosomal protein L29 (L29p)"/>
    <property type="match status" value="1"/>
</dbReference>
<evidence type="ECO:0000313" key="6">
    <source>
        <dbReference type="EMBL" id="TFH67294.1"/>
    </source>
</evidence>
<evidence type="ECO:0000313" key="7">
    <source>
        <dbReference type="Proteomes" id="UP000298133"/>
    </source>
</evidence>
<evidence type="ECO:0000256" key="2">
    <source>
        <dbReference type="ARBA" id="ARBA00022980"/>
    </source>
</evidence>
<evidence type="ECO:0000256" key="5">
    <source>
        <dbReference type="HAMAP-Rule" id="MF_00374"/>
    </source>
</evidence>
<comment type="similarity">
    <text evidence="1 5">Belongs to the universal ribosomal protein uL29 family.</text>
</comment>
<organism evidence="6 7">
    <name type="scientific">Gammaproteobacteria bacterium LSUCC0057</name>
    <dbReference type="NCBI Taxonomy" id="2559237"/>
    <lineage>
        <taxon>Bacteria</taxon>
        <taxon>Pseudomonadati</taxon>
        <taxon>Pseudomonadota</taxon>
        <taxon>Gammaproteobacteria</taxon>
        <taxon>Cellvibrionales</taxon>
        <taxon>Porticoccaceae</taxon>
        <taxon>SAR92 clade</taxon>
    </lineage>
</organism>
<keyword evidence="7" id="KW-1185">Reference proteome</keyword>
<keyword evidence="2 5" id="KW-0689">Ribosomal protein</keyword>
<dbReference type="Pfam" id="PF00831">
    <property type="entry name" value="Ribosomal_L29"/>
    <property type="match status" value="1"/>
</dbReference>
<reference evidence="6 7" key="1">
    <citation type="submission" date="2019-03" db="EMBL/GenBank/DDBJ databases">
        <title>Draft genome of Gammaproteobacteria bacterium LSUCC0057, a member of the SAR92 clade.</title>
        <authorList>
            <person name="Lanclos V.C."/>
            <person name="Doiron C."/>
            <person name="Henson M.W."/>
            <person name="Thrash J.C."/>
        </authorList>
    </citation>
    <scope>NUCLEOTIDE SEQUENCE [LARGE SCALE GENOMIC DNA]</scope>
    <source>
        <strain evidence="6 7">LSUCC0057</strain>
    </source>
</reference>
<dbReference type="FunFam" id="1.10.287.310:FF:000001">
    <property type="entry name" value="50S ribosomal protein L29"/>
    <property type="match status" value="1"/>
</dbReference>
<dbReference type="InterPro" id="IPR036049">
    <property type="entry name" value="Ribosomal_uL29_sf"/>
</dbReference>
<proteinExistence type="inferred from homology"/>
<evidence type="ECO:0000256" key="3">
    <source>
        <dbReference type="ARBA" id="ARBA00023274"/>
    </source>
</evidence>
<gene>
    <name evidence="5 6" type="primary">rpmC</name>
    <name evidence="6" type="ORF">E3W66_09765</name>
</gene>
<dbReference type="HAMAP" id="MF_00374">
    <property type="entry name" value="Ribosomal_uL29"/>
    <property type="match status" value="1"/>
</dbReference>
<dbReference type="AlphaFoldDB" id="A0A4Y8UHK6"/>
<dbReference type="Proteomes" id="UP000298133">
    <property type="component" value="Unassembled WGS sequence"/>
</dbReference>